<dbReference type="PANTHER" id="PTHR10584:SF166">
    <property type="entry name" value="RIBOKINASE"/>
    <property type="match status" value="1"/>
</dbReference>
<dbReference type="OrthoDB" id="415590at2759"/>
<evidence type="ECO:0000259" key="11">
    <source>
        <dbReference type="Pfam" id="PF00294"/>
    </source>
</evidence>
<keyword evidence="13" id="KW-1185">Reference proteome</keyword>
<dbReference type="InterPro" id="IPR029056">
    <property type="entry name" value="Ribokinase-like"/>
</dbReference>
<feature type="binding site" evidence="9">
    <location>
        <position position="250"/>
    </location>
    <ligand>
        <name>K(+)</name>
        <dbReference type="ChEBI" id="CHEBI:29103"/>
    </ligand>
</feature>
<proteinExistence type="inferred from homology"/>
<comment type="caution">
    <text evidence="9">Lacks conserved residue(s) required for the propagation of feature annotation.</text>
</comment>
<keyword evidence="9" id="KW-0963">Cytoplasm</keyword>
<evidence type="ECO:0000313" key="12">
    <source>
        <dbReference type="EMBL" id="KAF0287516.1"/>
    </source>
</evidence>
<evidence type="ECO:0000256" key="9">
    <source>
        <dbReference type="HAMAP-Rule" id="MF_03215"/>
    </source>
</evidence>
<dbReference type="InterPro" id="IPR011611">
    <property type="entry name" value="PfkB_dom"/>
</dbReference>
<comment type="function">
    <text evidence="9">Catalyzes the phosphorylation of ribose at O-5 in a reaction requiring ATP and magnesium. The resulting D-ribose-5-phosphate can then be used either for sythesis of nucleotides, histidine, and tryptophan, or as a component of the pentose phosphate pathway.</text>
</comment>
<keyword evidence="4 9" id="KW-0418">Kinase</keyword>
<evidence type="ECO:0000256" key="3">
    <source>
        <dbReference type="ARBA" id="ARBA00022741"/>
    </source>
</evidence>
<dbReference type="Proteomes" id="UP000440578">
    <property type="component" value="Unassembled WGS sequence"/>
</dbReference>
<dbReference type="PRINTS" id="PR00990">
    <property type="entry name" value="RIBOKINASE"/>
</dbReference>
<feature type="binding site" evidence="9">
    <location>
        <position position="248"/>
    </location>
    <ligand>
        <name>K(+)</name>
        <dbReference type="ChEBI" id="CHEBI:29103"/>
    </ligand>
</feature>
<dbReference type="GO" id="GO:0004747">
    <property type="term" value="F:ribokinase activity"/>
    <property type="evidence" value="ECO:0007669"/>
    <property type="project" value="UniProtKB-UniRule"/>
</dbReference>
<feature type="binding site" evidence="9">
    <location>
        <position position="289"/>
    </location>
    <ligand>
        <name>K(+)</name>
        <dbReference type="ChEBI" id="CHEBI:29103"/>
    </ligand>
</feature>
<dbReference type="CDD" id="cd01174">
    <property type="entry name" value="ribokinase"/>
    <property type="match status" value="1"/>
</dbReference>
<dbReference type="GO" id="GO:0005634">
    <property type="term" value="C:nucleus"/>
    <property type="evidence" value="ECO:0007669"/>
    <property type="project" value="UniProtKB-SubCell"/>
</dbReference>
<keyword evidence="7 9" id="KW-0630">Potassium</keyword>
<feature type="binding site" evidence="9">
    <location>
        <position position="254"/>
    </location>
    <ligand>
        <name>substrate</name>
    </ligand>
</feature>
<keyword evidence="3 9" id="KW-0547">Nucleotide-binding</keyword>
<comment type="pathway">
    <text evidence="9">Carbohydrate metabolism; D-ribose degradation; D-ribose 5-phosphate from beta-D-ribopyranose: step 2/2.</text>
</comment>
<keyword evidence="2 9" id="KW-0479">Metal-binding</keyword>
<feature type="binding site" evidence="9">
    <location>
        <begin position="253"/>
        <end position="254"/>
    </location>
    <ligand>
        <name>ATP</name>
        <dbReference type="ChEBI" id="CHEBI:30616"/>
    </ligand>
</feature>
<dbReference type="AlphaFoldDB" id="A0A6A4UY72"/>
<dbReference type="GO" id="GO:0005524">
    <property type="term" value="F:ATP binding"/>
    <property type="evidence" value="ECO:0007669"/>
    <property type="project" value="UniProtKB-UniRule"/>
</dbReference>
<comment type="catalytic activity">
    <reaction evidence="9">
        <text>D-ribose + ATP = D-ribose 5-phosphate + ADP + H(+)</text>
        <dbReference type="Rhea" id="RHEA:13697"/>
        <dbReference type="ChEBI" id="CHEBI:15378"/>
        <dbReference type="ChEBI" id="CHEBI:30616"/>
        <dbReference type="ChEBI" id="CHEBI:47013"/>
        <dbReference type="ChEBI" id="CHEBI:78346"/>
        <dbReference type="ChEBI" id="CHEBI:456216"/>
        <dbReference type="EC" id="2.7.1.15"/>
    </reaction>
</comment>
<dbReference type="Gene3D" id="3.40.1190.20">
    <property type="match status" value="1"/>
</dbReference>
<feature type="binding site" evidence="9">
    <location>
        <position position="184"/>
    </location>
    <ligand>
        <name>ATP</name>
        <dbReference type="ChEBI" id="CHEBI:30616"/>
    </ligand>
</feature>
<sequence length="304" mass="30923">MDLVVVGSCMSDQTCYTARLPRAGETVHGTKFALTCGGKGANQCVMACKLGANTAMVAKLGDDAFGRLYKENLVQVGVDIAHVTSTSEASTGVAQICVDGKGMNSIVIVAGANMLLTPADVQAADALFNSARVLLCQLEVPLETTLAALRAGRAHNVTTVVNAAPAMPVKDNELFELSDIFCVNETEAEMMTDLPVTSVEEAELAAAALLRRGCRAAIVTLGAQGAVYAAAGRQSVHVAAPPAQEVVDTVGAGDAFLGALGYMLACPAGPGGRGGGAARLSHRHSQRGSARRSGQLPSAGSAAG</sequence>
<comment type="activity regulation">
    <text evidence="9">Activated by a monovalent cation that binds near, but not in, the active site. The most likely occupant of the site in vivo is potassium. Ion binding induces a conformational change that may alter substrate affinity.</text>
</comment>
<keyword evidence="1 9" id="KW-0808">Transferase</keyword>
<feature type="region of interest" description="Disordered" evidence="10">
    <location>
        <begin position="273"/>
        <end position="304"/>
    </location>
</feature>
<evidence type="ECO:0000313" key="13">
    <source>
        <dbReference type="Proteomes" id="UP000440578"/>
    </source>
</evidence>
<evidence type="ECO:0000256" key="7">
    <source>
        <dbReference type="ARBA" id="ARBA00022958"/>
    </source>
</evidence>
<keyword evidence="5 9" id="KW-0067">ATP-binding</keyword>
<dbReference type="UniPathway" id="UPA00916">
    <property type="reaction ID" value="UER00889"/>
</dbReference>
<feature type="binding site" evidence="9">
    <location>
        <position position="283"/>
    </location>
    <ligand>
        <name>K(+)</name>
        <dbReference type="ChEBI" id="CHEBI:29103"/>
    </ligand>
</feature>
<feature type="binding site" evidence="9">
    <location>
        <begin position="220"/>
        <end position="225"/>
    </location>
    <ligand>
        <name>ATP</name>
        <dbReference type="ChEBI" id="CHEBI:30616"/>
    </ligand>
</feature>
<evidence type="ECO:0000256" key="2">
    <source>
        <dbReference type="ARBA" id="ARBA00022723"/>
    </source>
</evidence>
<dbReference type="InterPro" id="IPR002139">
    <property type="entry name" value="Ribo/fructo_kinase"/>
</dbReference>
<feature type="binding site" evidence="9">
    <location>
        <begin position="10"/>
        <end position="12"/>
    </location>
    <ligand>
        <name>substrate</name>
    </ligand>
</feature>
<gene>
    <name evidence="12" type="primary">RBKS</name>
    <name evidence="12" type="ORF">FJT64_001452</name>
</gene>
<dbReference type="GO" id="GO:0019303">
    <property type="term" value="P:D-ribose catabolic process"/>
    <property type="evidence" value="ECO:0007669"/>
    <property type="project" value="UniProtKB-UniRule"/>
</dbReference>
<reference evidence="12 13" key="1">
    <citation type="submission" date="2019-07" db="EMBL/GenBank/DDBJ databases">
        <title>Draft genome assembly of a fouling barnacle, Amphibalanus amphitrite (Darwin, 1854): The first reference genome for Thecostraca.</title>
        <authorList>
            <person name="Kim W."/>
        </authorList>
    </citation>
    <scope>NUCLEOTIDE SEQUENCE [LARGE SCALE GENOMIC DNA]</scope>
    <source>
        <strain evidence="12">SNU_AA5</strain>
        <tissue evidence="12">Soma without cirri and trophi</tissue>
    </source>
</reference>
<keyword evidence="9" id="KW-0539">Nucleus</keyword>
<evidence type="ECO:0000256" key="5">
    <source>
        <dbReference type="ARBA" id="ARBA00022840"/>
    </source>
</evidence>
<evidence type="ECO:0000256" key="1">
    <source>
        <dbReference type="ARBA" id="ARBA00022679"/>
    </source>
</evidence>
<feature type="compositionally biased region" description="Basic residues" evidence="10">
    <location>
        <begin position="280"/>
        <end position="290"/>
    </location>
</feature>
<feature type="binding site" evidence="9">
    <location>
        <position position="139"/>
    </location>
    <ligand>
        <name>substrate</name>
    </ligand>
</feature>
<dbReference type="PANTHER" id="PTHR10584">
    <property type="entry name" value="SUGAR KINASE"/>
    <property type="match status" value="1"/>
</dbReference>
<comment type="subcellular location">
    <subcellularLocation>
        <location evidence="9">Cytoplasm</location>
    </subcellularLocation>
    <subcellularLocation>
        <location evidence="9">Nucleus</location>
    </subcellularLocation>
</comment>
<comment type="subunit">
    <text evidence="9">Homodimer.</text>
</comment>
<dbReference type="GO" id="GO:0046872">
    <property type="term" value="F:metal ion binding"/>
    <property type="evidence" value="ECO:0007669"/>
    <property type="project" value="UniProtKB-KW"/>
</dbReference>
<feature type="binding site" evidence="9">
    <location>
        <begin position="38"/>
        <end position="42"/>
    </location>
    <ligand>
        <name>substrate</name>
    </ligand>
</feature>
<comment type="cofactor">
    <cofactor evidence="9">
        <name>Mg(2+)</name>
        <dbReference type="ChEBI" id="CHEBI:18420"/>
    </cofactor>
    <text evidence="9">Requires a divalent cation, most likely magnesium in vivo, as an electrophilic catalyst to aid phosphoryl group transfer. It is the chelate of the metal and the nucleotide that is the actual substrate.</text>
</comment>
<evidence type="ECO:0000256" key="6">
    <source>
        <dbReference type="ARBA" id="ARBA00022842"/>
    </source>
</evidence>
<dbReference type="EC" id="2.7.1.15" evidence="9"/>
<comment type="caution">
    <text evidence="12">The sequence shown here is derived from an EMBL/GenBank/DDBJ whole genome shotgun (WGS) entry which is preliminary data.</text>
</comment>
<feature type="binding site" evidence="9">
    <location>
        <position position="280"/>
    </location>
    <ligand>
        <name>K(+)</name>
        <dbReference type="ChEBI" id="CHEBI:29103"/>
    </ligand>
</feature>
<protein>
    <recommendedName>
        <fullName evidence="9">Ribokinase</fullName>
        <shortName evidence="9">RK</shortName>
        <ecNumber evidence="9">2.7.1.15</ecNumber>
    </recommendedName>
</protein>
<dbReference type="GO" id="GO:0005829">
    <property type="term" value="C:cytosol"/>
    <property type="evidence" value="ECO:0007669"/>
    <property type="project" value="TreeGrafter"/>
</dbReference>
<dbReference type="InterPro" id="IPR011877">
    <property type="entry name" value="Ribokinase"/>
</dbReference>
<organism evidence="12 13">
    <name type="scientific">Amphibalanus amphitrite</name>
    <name type="common">Striped barnacle</name>
    <name type="synonym">Balanus amphitrite</name>
    <dbReference type="NCBI Taxonomy" id="1232801"/>
    <lineage>
        <taxon>Eukaryota</taxon>
        <taxon>Metazoa</taxon>
        <taxon>Ecdysozoa</taxon>
        <taxon>Arthropoda</taxon>
        <taxon>Crustacea</taxon>
        <taxon>Multicrustacea</taxon>
        <taxon>Cirripedia</taxon>
        <taxon>Thoracica</taxon>
        <taxon>Thoracicalcarea</taxon>
        <taxon>Balanomorpha</taxon>
        <taxon>Balanoidea</taxon>
        <taxon>Balanidae</taxon>
        <taxon>Amphibalaninae</taxon>
        <taxon>Amphibalanus</taxon>
    </lineage>
</organism>
<comment type="similarity">
    <text evidence="9">Belongs to the carbohydrate kinase PfkB family. Ribokinase subfamily.</text>
</comment>
<dbReference type="SUPFAM" id="SSF53613">
    <property type="entry name" value="Ribokinase-like"/>
    <property type="match status" value="1"/>
</dbReference>
<feature type="domain" description="Carbohydrate kinase PfkB" evidence="11">
    <location>
        <begin position="2"/>
        <end position="265"/>
    </location>
</feature>
<name>A0A6A4UY72_AMPAM</name>
<keyword evidence="8 9" id="KW-0119">Carbohydrate metabolism</keyword>
<accession>A0A6A4UY72</accession>
<feature type="active site" description="Proton acceptor" evidence="9">
    <location>
        <position position="254"/>
    </location>
</feature>
<evidence type="ECO:0000256" key="10">
    <source>
        <dbReference type="SAM" id="MobiDB-lite"/>
    </source>
</evidence>
<evidence type="ECO:0000256" key="8">
    <source>
        <dbReference type="ARBA" id="ARBA00023277"/>
    </source>
</evidence>
<dbReference type="Pfam" id="PF00294">
    <property type="entry name" value="PfkB"/>
    <property type="match status" value="1"/>
</dbReference>
<keyword evidence="6 9" id="KW-0460">Magnesium</keyword>
<dbReference type="EMBL" id="VIIS01002186">
    <property type="protein sequence ID" value="KAF0287516.1"/>
    <property type="molecule type" value="Genomic_DNA"/>
</dbReference>
<evidence type="ECO:0000256" key="4">
    <source>
        <dbReference type="ARBA" id="ARBA00022777"/>
    </source>
</evidence>
<dbReference type="HAMAP" id="MF_01987">
    <property type="entry name" value="Ribokinase"/>
    <property type="match status" value="1"/>
</dbReference>